<name>A0A9P1I2P3_9PELO</name>
<proteinExistence type="predicted"/>
<gene>
    <name evidence="2" type="ORF">CAMP_LOCUS258</name>
</gene>
<evidence type="ECO:0000256" key="1">
    <source>
        <dbReference type="SAM" id="MobiDB-lite"/>
    </source>
</evidence>
<evidence type="ECO:0000313" key="2">
    <source>
        <dbReference type="EMBL" id="CAI5437621.1"/>
    </source>
</evidence>
<accession>A0A9P1I2P3</accession>
<comment type="caution">
    <text evidence="2">The sequence shown here is derived from an EMBL/GenBank/DDBJ whole genome shotgun (WGS) entry which is preliminary data.</text>
</comment>
<protein>
    <submittedName>
        <fullName evidence="2">Uncharacterized protein</fullName>
    </submittedName>
</protein>
<sequence length="164" mass="18506">MNHTANAQDHACAPTAVELAPATQRHFEQDDSEIVATILSTILEVTEEESKSDGDQSQQSIAAKTPPSPNLRRYLEYKGPYDAGQALKQPTTNNKFPIGPSPNEMSIIRERSDEYSYENLSEHRNHFGFRCSVAHPDLRYFFIKRIYCGGRLGKIEKVQSSFDI</sequence>
<feature type="region of interest" description="Disordered" evidence="1">
    <location>
        <begin position="83"/>
        <end position="102"/>
    </location>
</feature>
<dbReference type="EMBL" id="CANHGI010000001">
    <property type="protein sequence ID" value="CAI5437621.1"/>
    <property type="molecule type" value="Genomic_DNA"/>
</dbReference>
<reference evidence="2" key="1">
    <citation type="submission" date="2022-11" db="EMBL/GenBank/DDBJ databases">
        <authorList>
            <person name="Kikuchi T."/>
        </authorList>
    </citation>
    <scope>NUCLEOTIDE SEQUENCE</scope>
    <source>
        <strain evidence="2">PS1010</strain>
    </source>
</reference>
<organism evidence="2 3">
    <name type="scientific">Caenorhabditis angaria</name>
    <dbReference type="NCBI Taxonomy" id="860376"/>
    <lineage>
        <taxon>Eukaryota</taxon>
        <taxon>Metazoa</taxon>
        <taxon>Ecdysozoa</taxon>
        <taxon>Nematoda</taxon>
        <taxon>Chromadorea</taxon>
        <taxon>Rhabditida</taxon>
        <taxon>Rhabditina</taxon>
        <taxon>Rhabditomorpha</taxon>
        <taxon>Rhabditoidea</taxon>
        <taxon>Rhabditidae</taxon>
        <taxon>Peloderinae</taxon>
        <taxon>Caenorhabditis</taxon>
    </lineage>
</organism>
<evidence type="ECO:0000313" key="3">
    <source>
        <dbReference type="Proteomes" id="UP001152747"/>
    </source>
</evidence>
<feature type="region of interest" description="Disordered" evidence="1">
    <location>
        <begin position="46"/>
        <end position="74"/>
    </location>
</feature>
<dbReference type="AlphaFoldDB" id="A0A9P1I2P3"/>
<dbReference type="Proteomes" id="UP001152747">
    <property type="component" value="Unassembled WGS sequence"/>
</dbReference>
<keyword evidence="3" id="KW-1185">Reference proteome</keyword>